<feature type="domain" description="Phosphotyrosine protein phosphatase I" evidence="5">
    <location>
        <begin position="8"/>
        <end position="109"/>
    </location>
</feature>
<protein>
    <recommendedName>
        <fullName evidence="2">protein-tyrosine-phosphatase</fullName>
        <ecNumber evidence="2">3.1.3.48</ecNumber>
    </recommendedName>
</protein>
<dbReference type="EC" id="3.1.3.48" evidence="2"/>
<dbReference type="Proteomes" id="UP001321486">
    <property type="component" value="Chromosome"/>
</dbReference>
<keyword evidence="4" id="KW-0904">Protein phosphatase</keyword>
<dbReference type="EMBL" id="AP027732">
    <property type="protein sequence ID" value="BDZ48184.1"/>
    <property type="molecule type" value="Genomic_DNA"/>
</dbReference>
<dbReference type="SMART" id="SM00226">
    <property type="entry name" value="LMWPc"/>
    <property type="match status" value="1"/>
</dbReference>
<dbReference type="InterPro" id="IPR017867">
    <property type="entry name" value="Tyr_phospatase_low_mol_wt"/>
</dbReference>
<dbReference type="SUPFAM" id="SSF52788">
    <property type="entry name" value="Phosphotyrosine protein phosphatases I"/>
    <property type="match status" value="1"/>
</dbReference>
<dbReference type="PANTHER" id="PTHR11717">
    <property type="entry name" value="LOW MOLECULAR WEIGHT PROTEIN TYROSINE PHOSPHATASE"/>
    <property type="match status" value="1"/>
</dbReference>
<evidence type="ECO:0000313" key="6">
    <source>
        <dbReference type="EMBL" id="BDZ48184.1"/>
    </source>
</evidence>
<keyword evidence="3" id="KW-0378">Hydrolase</keyword>
<evidence type="ECO:0000256" key="1">
    <source>
        <dbReference type="ARBA" id="ARBA00011063"/>
    </source>
</evidence>
<organism evidence="6 7">
    <name type="scientific">Frondihabitans sucicola</name>
    <dbReference type="NCBI Taxonomy" id="1268041"/>
    <lineage>
        <taxon>Bacteria</taxon>
        <taxon>Bacillati</taxon>
        <taxon>Actinomycetota</taxon>
        <taxon>Actinomycetes</taxon>
        <taxon>Micrococcales</taxon>
        <taxon>Microbacteriaceae</taxon>
        <taxon>Frondihabitans</taxon>
    </lineage>
</organism>
<gene>
    <name evidence="6" type="ORF">GCM10025867_04250</name>
</gene>
<evidence type="ECO:0000256" key="2">
    <source>
        <dbReference type="ARBA" id="ARBA00013064"/>
    </source>
</evidence>
<dbReference type="InterPro" id="IPR050438">
    <property type="entry name" value="LMW_PTPase"/>
</dbReference>
<dbReference type="InterPro" id="IPR036196">
    <property type="entry name" value="Ptyr_pPase_sf"/>
</dbReference>
<evidence type="ECO:0000259" key="5">
    <source>
        <dbReference type="SMART" id="SM00226"/>
    </source>
</evidence>
<sequence>MTSSSDNFSILTVCTGNICRSPLAEAALREAFADLDEITVESAGTSAPVGAPVPSDFVALAHGLQLSTESHRARALTPEMVRQADLVLALDRSHRRAIVSSSLAPTGPR</sequence>
<dbReference type="Gene3D" id="3.40.50.2300">
    <property type="match status" value="1"/>
</dbReference>
<evidence type="ECO:0000256" key="3">
    <source>
        <dbReference type="ARBA" id="ARBA00022801"/>
    </source>
</evidence>
<proteinExistence type="inferred from homology"/>
<dbReference type="PANTHER" id="PTHR11717:SF7">
    <property type="entry name" value="LOW MOLECULAR WEIGHT PHOSPHOTYROSINE PROTEIN PHOSPHATASE"/>
    <property type="match status" value="1"/>
</dbReference>
<keyword evidence="7" id="KW-1185">Reference proteome</keyword>
<evidence type="ECO:0000313" key="7">
    <source>
        <dbReference type="Proteomes" id="UP001321486"/>
    </source>
</evidence>
<dbReference type="RefSeq" id="WP_286345205.1">
    <property type="nucleotide sequence ID" value="NZ_AP027732.1"/>
</dbReference>
<name>A0ABM8GIL1_9MICO</name>
<reference evidence="7" key="1">
    <citation type="journal article" date="2019" name="Int. J. Syst. Evol. Microbiol.">
        <title>The Global Catalogue of Microorganisms (GCM) 10K type strain sequencing project: providing services to taxonomists for standard genome sequencing and annotation.</title>
        <authorList>
            <consortium name="The Broad Institute Genomics Platform"/>
            <consortium name="The Broad Institute Genome Sequencing Center for Infectious Disease"/>
            <person name="Wu L."/>
            <person name="Ma J."/>
        </authorList>
    </citation>
    <scope>NUCLEOTIDE SEQUENCE [LARGE SCALE GENOMIC DNA]</scope>
    <source>
        <strain evidence="7">NBRC 108728</strain>
    </source>
</reference>
<accession>A0ABM8GIL1</accession>
<dbReference type="Pfam" id="PF01451">
    <property type="entry name" value="LMWPc"/>
    <property type="match status" value="1"/>
</dbReference>
<evidence type="ECO:0000256" key="4">
    <source>
        <dbReference type="ARBA" id="ARBA00022912"/>
    </source>
</evidence>
<dbReference type="InterPro" id="IPR023485">
    <property type="entry name" value="Ptyr_pPase"/>
</dbReference>
<dbReference type="PRINTS" id="PR00719">
    <property type="entry name" value="LMWPTPASE"/>
</dbReference>
<comment type="similarity">
    <text evidence="1">Belongs to the low molecular weight phosphotyrosine protein phosphatase family.</text>
</comment>